<dbReference type="Pfam" id="PF02845">
    <property type="entry name" value="CUE"/>
    <property type="match status" value="1"/>
</dbReference>
<evidence type="ECO:0000259" key="2">
    <source>
        <dbReference type="PROSITE" id="PS50828"/>
    </source>
</evidence>
<gene>
    <name evidence="5 6 7" type="primary">N4BP2</name>
</gene>
<reference evidence="5 6" key="1">
    <citation type="submission" date="2025-04" db="UniProtKB">
        <authorList>
            <consortium name="RefSeq"/>
        </authorList>
    </citation>
    <scope>IDENTIFICATION</scope>
    <source>
        <tissue evidence="5 6">Blood</tissue>
    </source>
</reference>
<dbReference type="InterPro" id="IPR002625">
    <property type="entry name" value="Smr_dom"/>
</dbReference>
<accession>A0AA97JWH8</accession>
<dbReference type="CTD" id="55728"/>
<dbReference type="Gene3D" id="3.30.1370.110">
    <property type="match status" value="1"/>
</dbReference>
<organism evidence="4 5">
    <name type="scientific">Eublepharis macularius</name>
    <name type="common">Leopard gecko</name>
    <name type="synonym">Cyrtodactylus macularius</name>
    <dbReference type="NCBI Taxonomy" id="481883"/>
    <lineage>
        <taxon>Eukaryota</taxon>
        <taxon>Metazoa</taxon>
        <taxon>Chordata</taxon>
        <taxon>Craniata</taxon>
        <taxon>Vertebrata</taxon>
        <taxon>Euteleostomi</taxon>
        <taxon>Lepidosauria</taxon>
        <taxon>Squamata</taxon>
        <taxon>Bifurcata</taxon>
        <taxon>Gekkota</taxon>
        <taxon>Eublepharidae</taxon>
        <taxon>Eublepharinae</taxon>
        <taxon>Eublepharis</taxon>
    </lineage>
</organism>
<dbReference type="SUPFAM" id="SSF46934">
    <property type="entry name" value="UBA-like"/>
    <property type="match status" value="1"/>
</dbReference>
<feature type="region of interest" description="Disordered" evidence="1">
    <location>
        <begin position="966"/>
        <end position="1000"/>
    </location>
</feature>
<dbReference type="InterPro" id="IPR013899">
    <property type="entry name" value="DUF1771"/>
</dbReference>
<sequence>MPKKKKSLGISPSRKSVSVERIAITGSVPSPVDVAMSQASHGANKEALFSSLSEMFSDLDPAVVYMVLSECDFRVEDTMDYLLELSTAAKRVTSSSEVSGFDSISALLYAENQPTTVANEEEDQSSSEIKTVKLSEESEKLSSSKELVCFLHNSLERHYFNSEWKDLKIDQISGNLCPALDNSSSSVKNLPECAKSSLGFNAVTQTSQQMEANSEKMENFLPALNPDYYKISEPVLGKFSIRTNGPLEDVAIFAQVPENCRLPEVLSDSSAVPEATTQANVEVFCANPGKIQNAVLNPTVITGSETSAFDRSSSHDTKKQENVAVVCYDPKTTAVPDLCPISSFKLAPLVNVDQTQHAWNSRISVLQKHCQESTWNLMAPAFYPQSHSFVTPVAISPGYWKPASNYRTFGKVSSQCWDINSSLVKTSGNKDGSQMHQVPQLPVCHRRRKTPFAGLMLVLLRGVPGSGKSYLARSLLEDNPGGVILSTDDYFYKKTGQYQFNADHLSEAHEWNWKRAKEEFEKRVTPIIIDNTNIQAWEMKPYVALSQQYKYKVIFCEPDTWWRFKPKELERRNIHGVTKEKIQKMLERYERCLTVDSILNSSMPSKSKSAIPEEVLNHKKGQRKEDSLSYEKESFASHLKCMQFSMGEKLLSEGETLENQNLQNEEREMAHKLLECQSVCSTPLDGLDIYASPPRRDTVEPVLDLEIMKADLQKSGESTGSQCCVKNVQECSKEELNVQVEANQCSEIVSDTELTGGKTRTKEDSSFERSERPEMLNFVGDWPVEKTMEQRLKRTRRLEKLSIKNNEKDKEINMPPLDSLKILDDVKPHLFDTHKELLVSEKRQKETPQLFDGVSCADSELGASGLLVAGDWPVQSVLEQRPHKIRTPKKDLSESEEVVSGHYDTNKNVVNTFPGTLESSEGLQVSSKRESVQELNISAPEMVSEKKPLKSKRTRRHHKLALTFSNSLALSKPEDQSSPLHLLEEKPGGQSSAEASQYSQTEPRDFALLWRLERKMIASEDTKVLHGRLDGFIPKGAPDCTEKIPYKVTYDKSTSVEESELVHIDESENLNILCRLFGAFSFDALKDLYERCNRDINWTTGILLDSAEKLCKDEDPGCLQEMMAQLPGMTLDSKTNGNFRERLAEFTRTSRIIQNSENMNLSLNDGEKNLDNSMLNANISNLITNDLFVSSVKNKKVNYNAPSDHVSESDKEKSVLGTMKTQTKEMTQTISSENDNQNTALATETDLCVPRTALDCSNGGPAPLKSTSETETGNRSSEEHQEYSEIKGAASQAVLGNPVLLKDCVNSESKSESYKEMNCRPVFSVAAEKEEGKMPSQNECGTKLPNPTFVSQAVNIDCLELVLPPELAIQLNEIFGPVGVDSELLTKEDYVVHIDLSLAKEIHEKWKASIMRRQKREEELHKLLVDDPAQFEKFWQHDVDNVFSWHTNDQVEKAGTLASCPPTESVAASEVFPFMDHWNVQTQKVSLREIMSEEIALQEKQDLKRFPFMPPKDCAAVLKEKQLLKTFPTINPNFLMDIFKDYNYCLEQTIQFLNCVLEADPVKTVVAQETAQCVPLPYSVSKSREKKGKKSKEPEDLLSDKQFQDFRSPGYDDFRAEAFLHQKRWQECLQKAGEAYCMGMKPVAAFYVQQGRLHEQKMKEANHDASVQIFEKVNASLLPENLLDLHGLHVDEALDHLSRVLLEKTEEYSQADGKPYLYVITGRGNHSQGGVARIKPAVIKYLGSHKFRFTEIKPGCLKVMLK</sequence>
<protein>
    <submittedName>
        <fullName evidence="5 6">NEDD4-binding protein 2 isoform X1</fullName>
    </submittedName>
</protein>
<dbReference type="Pfam" id="PF13671">
    <property type="entry name" value="AAA_33"/>
    <property type="match status" value="1"/>
</dbReference>
<feature type="compositionally biased region" description="Polar residues" evidence="1">
    <location>
        <begin position="989"/>
        <end position="1000"/>
    </location>
</feature>
<evidence type="ECO:0000256" key="1">
    <source>
        <dbReference type="SAM" id="MobiDB-lite"/>
    </source>
</evidence>
<dbReference type="Pfam" id="PF25126">
    <property type="entry name" value="DUF7818"/>
    <property type="match status" value="1"/>
</dbReference>
<feature type="domain" description="Smr" evidence="2">
    <location>
        <begin position="1683"/>
        <end position="1762"/>
    </location>
</feature>
<evidence type="ECO:0000313" key="6">
    <source>
        <dbReference type="RefSeq" id="XP_054845581.1"/>
    </source>
</evidence>
<dbReference type="Proteomes" id="UP001190640">
    <property type="component" value="Chromosome 10"/>
</dbReference>
<dbReference type="GO" id="GO:0043130">
    <property type="term" value="F:ubiquitin binding"/>
    <property type="evidence" value="ECO:0007669"/>
    <property type="project" value="InterPro"/>
</dbReference>
<dbReference type="RefSeq" id="XP_054845581.1">
    <property type="nucleotide sequence ID" value="XM_054989606.1"/>
</dbReference>
<dbReference type="PANTHER" id="PTHR46535">
    <property type="entry name" value="NEDD4-BINDING PROTEIN 2"/>
    <property type="match status" value="1"/>
</dbReference>
<dbReference type="KEGG" id="emc:129336482"/>
<dbReference type="InterPro" id="IPR036063">
    <property type="entry name" value="Smr_dom_sf"/>
</dbReference>
<dbReference type="SUPFAM" id="SSF52540">
    <property type="entry name" value="P-loop containing nucleoside triphosphate hydrolases"/>
    <property type="match status" value="1"/>
</dbReference>
<dbReference type="GO" id="GO:0005634">
    <property type="term" value="C:nucleus"/>
    <property type="evidence" value="ECO:0007669"/>
    <property type="project" value="TreeGrafter"/>
</dbReference>
<dbReference type="RefSeq" id="XP_054845582.1">
    <property type="nucleotide sequence ID" value="XM_054989607.1"/>
</dbReference>
<feature type="compositionally biased region" description="Polar residues" evidence="1">
    <location>
        <begin position="1265"/>
        <end position="1275"/>
    </location>
</feature>
<evidence type="ECO:0000259" key="3">
    <source>
        <dbReference type="PROSITE" id="PS51140"/>
    </source>
</evidence>
<dbReference type="Pfam" id="PF08590">
    <property type="entry name" value="DUF1771"/>
    <property type="match status" value="1"/>
</dbReference>
<dbReference type="GO" id="GO:0004519">
    <property type="term" value="F:endonuclease activity"/>
    <property type="evidence" value="ECO:0007669"/>
    <property type="project" value="TreeGrafter"/>
</dbReference>
<dbReference type="Pfam" id="PF01713">
    <property type="entry name" value="Smr"/>
    <property type="match status" value="1"/>
</dbReference>
<dbReference type="RefSeq" id="XP_054845580.1">
    <property type="nucleotide sequence ID" value="XM_054989605.1"/>
</dbReference>
<dbReference type="InterPro" id="IPR003892">
    <property type="entry name" value="CUE"/>
</dbReference>
<feature type="region of interest" description="Disordered" evidence="1">
    <location>
        <begin position="1256"/>
        <end position="1282"/>
    </location>
</feature>
<dbReference type="InterPro" id="IPR056719">
    <property type="entry name" value="DUF7817"/>
</dbReference>
<dbReference type="PROSITE" id="PS51140">
    <property type="entry name" value="CUE"/>
    <property type="match status" value="1"/>
</dbReference>
<dbReference type="InterPro" id="IPR041801">
    <property type="entry name" value="N4BP2_CUE"/>
</dbReference>
<evidence type="ECO:0000313" key="4">
    <source>
        <dbReference type="Proteomes" id="UP001190640"/>
    </source>
</evidence>
<feature type="domain" description="CUE" evidence="3">
    <location>
        <begin position="44"/>
        <end position="87"/>
    </location>
</feature>
<name>A0AA97JWH8_EUBMA</name>
<dbReference type="InterPro" id="IPR056718">
    <property type="entry name" value="DUF7816"/>
</dbReference>
<dbReference type="PANTHER" id="PTHR46535:SF1">
    <property type="entry name" value="NEDD4-BINDING PROTEIN 2"/>
    <property type="match status" value="1"/>
</dbReference>
<dbReference type="PROSITE" id="PS50828">
    <property type="entry name" value="SMR"/>
    <property type="match status" value="1"/>
</dbReference>
<dbReference type="InterPro" id="IPR027417">
    <property type="entry name" value="P-loop_NTPase"/>
</dbReference>
<keyword evidence="4" id="KW-1185">Reference proteome</keyword>
<dbReference type="InterPro" id="IPR009060">
    <property type="entry name" value="UBA-like_sf"/>
</dbReference>
<dbReference type="CDD" id="cd14365">
    <property type="entry name" value="CUE_N4BP2"/>
    <property type="match status" value="1"/>
</dbReference>
<proteinExistence type="predicted"/>
<dbReference type="Gene3D" id="1.10.8.10">
    <property type="entry name" value="DNA helicase RuvA subunit, C-terminal domain"/>
    <property type="match status" value="1"/>
</dbReference>
<dbReference type="Pfam" id="PF25124">
    <property type="entry name" value="DUF7816"/>
    <property type="match status" value="1"/>
</dbReference>
<dbReference type="InterPro" id="IPR056720">
    <property type="entry name" value="DUF7818"/>
</dbReference>
<dbReference type="GeneID" id="129336482"/>
<dbReference type="SUPFAM" id="SSF160443">
    <property type="entry name" value="SMR domain-like"/>
    <property type="match status" value="1"/>
</dbReference>
<dbReference type="Gene3D" id="3.40.50.300">
    <property type="entry name" value="P-loop containing nucleotide triphosphate hydrolases"/>
    <property type="match status" value="1"/>
</dbReference>
<dbReference type="SMART" id="SM00463">
    <property type="entry name" value="SMR"/>
    <property type="match status" value="1"/>
</dbReference>
<dbReference type="Pfam" id="PF25125">
    <property type="entry name" value="DUF7817"/>
    <property type="match status" value="1"/>
</dbReference>
<evidence type="ECO:0000313" key="5">
    <source>
        <dbReference type="RefSeq" id="XP_054845580.1"/>
    </source>
</evidence>
<evidence type="ECO:0000313" key="7">
    <source>
        <dbReference type="RefSeq" id="XP_054845582.1"/>
    </source>
</evidence>
<dbReference type="SMART" id="SM01162">
    <property type="entry name" value="DUF1771"/>
    <property type="match status" value="1"/>
</dbReference>
<dbReference type="InterPro" id="IPR052772">
    <property type="entry name" value="Endo/PolyKinase_Domain-Protein"/>
</dbReference>